<keyword evidence="2" id="KW-1185">Reference proteome</keyword>
<sequence length="162" mass="17826">MASTDMQCCISVTEVLPLASESTGTQVKFESAGGHLPARAVSESTPPTAPPPPEDRDAAASAGEHPTSKPSTPAEPRKLSPDELASFKDTERLHGQRFLLPPDTRDTEEAQVAYEVIGYARARDRSLRYDVLFDDCEDPIHYDEAGMRRIVYLICWLNIVLP</sequence>
<accession>A0ACB7ZTB3</accession>
<gene>
    <name evidence="1" type="ORF">BJ138DRAFT_1167418</name>
</gene>
<protein>
    <submittedName>
        <fullName evidence="1">Uncharacterized protein</fullName>
    </submittedName>
</protein>
<dbReference type="Proteomes" id="UP000790377">
    <property type="component" value="Unassembled WGS sequence"/>
</dbReference>
<reference evidence="1" key="1">
    <citation type="journal article" date="2021" name="New Phytol.">
        <title>Evolutionary innovations through gain and loss of genes in the ectomycorrhizal Boletales.</title>
        <authorList>
            <person name="Wu G."/>
            <person name="Miyauchi S."/>
            <person name="Morin E."/>
            <person name="Kuo A."/>
            <person name="Drula E."/>
            <person name="Varga T."/>
            <person name="Kohler A."/>
            <person name="Feng B."/>
            <person name="Cao Y."/>
            <person name="Lipzen A."/>
            <person name="Daum C."/>
            <person name="Hundley H."/>
            <person name="Pangilinan J."/>
            <person name="Johnson J."/>
            <person name="Barry K."/>
            <person name="LaButti K."/>
            <person name="Ng V."/>
            <person name="Ahrendt S."/>
            <person name="Min B."/>
            <person name="Choi I.G."/>
            <person name="Park H."/>
            <person name="Plett J.M."/>
            <person name="Magnuson J."/>
            <person name="Spatafora J.W."/>
            <person name="Nagy L.G."/>
            <person name="Henrissat B."/>
            <person name="Grigoriev I.V."/>
            <person name="Yang Z.L."/>
            <person name="Xu J."/>
            <person name="Martin F.M."/>
        </authorList>
    </citation>
    <scope>NUCLEOTIDE SEQUENCE</scope>
    <source>
        <strain evidence="1">ATCC 28755</strain>
    </source>
</reference>
<name>A0ACB7ZTB3_9AGAM</name>
<organism evidence="1 2">
    <name type="scientific">Hygrophoropsis aurantiaca</name>
    <dbReference type="NCBI Taxonomy" id="72124"/>
    <lineage>
        <taxon>Eukaryota</taxon>
        <taxon>Fungi</taxon>
        <taxon>Dikarya</taxon>
        <taxon>Basidiomycota</taxon>
        <taxon>Agaricomycotina</taxon>
        <taxon>Agaricomycetes</taxon>
        <taxon>Agaricomycetidae</taxon>
        <taxon>Boletales</taxon>
        <taxon>Coniophorineae</taxon>
        <taxon>Hygrophoropsidaceae</taxon>
        <taxon>Hygrophoropsis</taxon>
    </lineage>
</organism>
<evidence type="ECO:0000313" key="1">
    <source>
        <dbReference type="EMBL" id="KAH7903917.1"/>
    </source>
</evidence>
<evidence type="ECO:0000313" key="2">
    <source>
        <dbReference type="Proteomes" id="UP000790377"/>
    </source>
</evidence>
<comment type="caution">
    <text evidence="1">The sequence shown here is derived from an EMBL/GenBank/DDBJ whole genome shotgun (WGS) entry which is preliminary data.</text>
</comment>
<dbReference type="EMBL" id="MU268695">
    <property type="protein sequence ID" value="KAH7903917.1"/>
    <property type="molecule type" value="Genomic_DNA"/>
</dbReference>
<proteinExistence type="predicted"/>